<evidence type="ECO:0000256" key="3">
    <source>
        <dbReference type="ARBA" id="ARBA00022692"/>
    </source>
</evidence>
<dbReference type="PROSITE" id="PS50850">
    <property type="entry name" value="MFS"/>
    <property type="match status" value="1"/>
</dbReference>
<dbReference type="PANTHER" id="PTHR23530:SF1">
    <property type="entry name" value="PERMEASE, MAJOR FACILITATOR SUPERFAMILY-RELATED"/>
    <property type="match status" value="1"/>
</dbReference>
<dbReference type="EMBL" id="JANQBD010000023">
    <property type="protein sequence ID" value="MCR8634914.1"/>
    <property type="molecule type" value="Genomic_DNA"/>
</dbReference>
<keyword evidence="2" id="KW-0813">Transport</keyword>
<organism evidence="8 9">
    <name type="scientific">Paenibacillus radicis</name>
    <name type="common">ex Xue et al. 2023</name>
    <dbReference type="NCBI Taxonomy" id="2972489"/>
    <lineage>
        <taxon>Bacteria</taxon>
        <taxon>Bacillati</taxon>
        <taxon>Bacillota</taxon>
        <taxon>Bacilli</taxon>
        <taxon>Bacillales</taxon>
        <taxon>Paenibacillaceae</taxon>
        <taxon>Paenibacillus</taxon>
    </lineage>
</organism>
<feature type="transmembrane region" description="Helical" evidence="6">
    <location>
        <begin position="44"/>
        <end position="65"/>
    </location>
</feature>
<evidence type="ECO:0000256" key="6">
    <source>
        <dbReference type="SAM" id="Phobius"/>
    </source>
</evidence>
<gene>
    <name evidence="8" type="ORF">NV381_27320</name>
</gene>
<feature type="transmembrane region" description="Helical" evidence="6">
    <location>
        <begin position="379"/>
        <end position="399"/>
    </location>
</feature>
<sequence length="416" mass="45557">MNPSLLSRNIPLFYLYQFLNSFILDRGIWMLYLAARGFTLTEIGIIEALYHAVIFIFEVPTGYIADRFGNRTSLLLSQVLGLLASGCLVLASDPLYIIAGFILGAFVGTLQSGATSALVYETLKMQGKADAFKKLISRLSAIVLISMGLSGSAGGFLSDLHWEWVYIGKMIIHLISFLIVLMIIEPLHIGSKEAGSDSLLSGVTKLSFINQLREGASFIRGSRPFLTMSLFGALLYSMSWSISFYSQILFQKNGLANSTIGTVNGLETWISAAITAVAYLGERWLGKKISLILSASGFACCLVLFSASEGSVMIISCFFLLSIFISYLEPLLEAYLNELVPSSMRATMLSVFNMMVSAGMMVTFLLLGVLGDHMGVFNALRSVLIVWIPLLIITMLWCLKYNLNKSASLSNLSNTK</sequence>
<feature type="transmembrane region" description="Helical" evidence="6">
    <location>
        <begin position="97"/>
        <end position="123"/>
    </location>
</feature>
<feature type="transmembrane region" description="Helical" evidence="6">
    <location>
        <begin position="289"/>
        <end position="307"/>
    </location>
</feature>
<evidence type="ECO:0000256" key="4">
    <source>
        <dbReference type="ARBA" id="ARBA00022989"/>
    </source>
</evidence>
<feature type="domain" description="Major facilitator superfamily (MFS) profile" evidence="7">
    <location>
        <begin position="1"/>
        <end position="406"/>
    </location>
</feature>
<evidence type="ECO:0000313" key="9">
    <source>
        <dbReference type="Proteomes" id="UP001300012"/>
    </source>
</evidence>
<dbReference type="Gene3D" id="1.20.1250.20">
    <property type="entry name" value="MFS general substrate transporter like domains"/>
    <property type="match status" value="2"/>
</dbReference>
<evidence type="ECO:0000256" key="1">
    <source>
        <dbReference type="ARBA" id="ARBA00004651"/>
    </source>
</evidence>
<comment type="caution">
    <text evidence="8">The sequence shown here is derived from an EMBL/GenBank/DDBJ whole genome shotgun (WGS) entry which is preliminary data.</text>
</comment>
<dbReference type="SUPFAM" id="SSF103473">
    <property type="entry name" value="MFS general substrate transporter"/>
    <property type="match status" value="1"/>
</dbReference>
<proteinExistence type="predicted"/>
<dbReference type="InterPro" id="IPR020846">
    <property type="entry name" value="MFS_dom"/>
</dbReference>
<evidence type="ECO:0000256" key="5">
    <source>
        <dbReference type="ARBA" id="ARBA00023136"/>
    </source>
</evidence>
<dbReference type="PANTHER" id="PTHR23530">
    <property type="entry name" value="TRANSPORT PROTEIN-RELATED"/>
    <property type="match status" value="1"/>
</dbReference>
<dbReference type="InterPro" id="IPR011701">
    <property type="entry name" value="MFS"/>
</dbReference>
<evidence type="ECO:0000256" key="2">
    <source>
        <dbReference type="ARBA" id="ARBA00022448"/>
    </source>
</evidence>
<evidence type="ECO:0000259" key="7">
    <source>
        <dbReference type="PROSITE" id="PS50850"/>
    </source>
</evidence>
<accession>A0ABT1YP16</accession>
<dbReference type="Pfam" id="PF07690">
    <property type="entry name" value="MFS_1"/>
    <property type="match status" value="1"/>
</dbReference>
<feature type="transmembrane region" description="Helical" evidence="6">
    <location>
        <begin position="12"/>
        <end position="32"/>
    </location>
</feature>
<feature type="transmembrane region" description="Helical" evidence="6">
    <location>
        <begin position="135"/>
        <end position="158"/>
    </location>
</feature>
<dbReference type="RefSeq" id="WP_258216468.1">
    <property type="nucleotide sequence ID" value="NZ_JANQBD010000023.1"/>
</dbReference>
<feature type="transmembrane region" description="Helical" evidence="6">
    <location>
        <begin position="72"/>
        <end position="91"/>
    </location>
</feature>
<protein>
    <submittedName>
        <fullName evidence="8">MFS transporter</fullName>
    </submittedName>
</protein>
<feature type="transmembrane region" description="Helical" evidence="6">
    <location>
        <begin position="164"/>
        <end position="184"/>
    </location>
</feature>
<dbReference type="Proteomes" id="UP001300012">
    <property type="component" value="Unassembled WGS sequence"/>
</dbReference>
<feature type="transmembrane region" description="Helical" evidence="6">
    <location>
        <begin position="348"/>
        <end position="367"/>
    </location>
</feature>
<reference evidence="8 9" key="1">
    <citation type="submission" date="2022-08" db="EMBL/GenBank/DDBJ databases">
        <title>Paenibacillus endoradicis sp. nov., Paenibacillus radicibacter sp. nov and Paenibacillus pararadicis sp. nov., three cold-adapted plant growth-promoting bacteria isolated from root of Larix gmelinii in Great Khingan.</title>
        <authorList>
            <person name="Xue H."/>
        </authorList>
    </citation>
    <scope>NUCLEOTIDE SEQUENCE [LARGE SCALE GENOMIC DNA]</scope>
    <source>
        <strain evidence="8 9">N5-1-1-5</strain>
    </source>
</reference>
<evidence type="ECO:0000313" key="8">
    <source>
        <dbReference type="EMBL" id="MCR8634914.1"/>
    </source>
</evidence>
<feature type="transmembrane region" description="Helical" evidence="6">
    <location>
        <begin position="260"/>
        <end position="280"/>
    </location>
</feature>
<keyword evidence="5 6" id="KW-0472">Membrane</keyword>
<comment type="subcellular location">
    <subcellularLocation>
        <location evidence="1">Cell membrane</location>
        <topology evidence="1">Multi-pass membrane protein</topology>
    </subcellularLocation>
</comment>
<feature type="transmembrane region" description="Helical" evidence="6">
    <location>
        <begin position="313"/>
        <end position="336"/>
    </location>
</feature>
<dbReference type="InterPro" id="IPR053160">
    <property type="entry name" value="MFS_DHA3_Transporter"/>
</dbReference>
<dbReference type="InterPro" id="IPR036259">
    <property type="entry name" value="MFS_trans_sf"/>
</dbReference>
<keyword evidence="3 6" id="KW-0812">Transmembrane</keyword>
<name>A0ABT1YP16_9BACL</name>
<keyword evidence="4 6" id="KW-1133">Transmembrane helix</keyword>
<feature type="transmembrane region" description="Helical" evidence="6">
    <location>
        <begin position="225"/>
        <end position="248"/>
    </location>
</feature>
<keyword evidence="9" id="KW-1185">Reference proteome</keyword>